<keyword evidence="3" id="KW-1185">Reference proteome</keyword>
<reference evidence="2 3" key="1">
    <citation type="journal article" date="2022" name="G3 (Bethesda)">
        <title>Whole-genome sequence and methylome profiling of the almond [Prunus dulcis (Mill.) D.A. Webb] cultivar 'Nonpareil'.</title>
        <authorList>
            <person name="D'Amico-Willman K.M."/>
            <person name="Ouma W.Z."/>
            <person name="Meulia T."/>
            <person name="Sideli G.M."/>
            <person name="Gradziel T.M."/>
            <person name="Fresnedo-Ramirez J."/>
        </authorList>
    </citation>
    <scope>NUCLEOTIDE SEQUENCE [LARGE SCALE GENOMIC DNA]</scope>
    <source>
        <strain evidence="2">Clone GOH B32 T37-40</strain>
    </source>
</reference>
<protein>
    <submittedName>
        <fullName evidence="2">Uncharacterized protein</fullName>
    </submittedName>
</protein>
<sequence>MVNANFPRPDQLSLRLDLGALVKFVAERMVRENPAEPKAKGKAKMYPEVAKVPETKASTKEEPLMAIVLYNRCQCEVALEVASPKSKETTKETTNEPSREPMKDQVQVGGPRSFRRNMITSLT</sequence>
<evidence type="ECO:0000256" key="1">
    <source>
        <dbReference type="SAM" id="MobiDB-lite"/>
    </source>
</evidence>
<gene>
    <name evidence="2" type="ORF">L3X38_004478</name>
</gene>
<accession>A0AAD5F373</accession>
<dbReference type="EMBL" id="JAJFAZ020000001">
    <property type="protein sequence ID" value="KAI5351587.1"/>
    <property type="molecule type" value="Genomic_DNA"/>
</dbReference>
<dbReference type="AlphaFoldDB" id="A0AAD5F373"/>
<name>A0AAD5F373_PRUDU</name>
<proteinExistence type="predicted"/>
<comment type="caution">
    <text evidence="2">The sequence shown here is derived from an EMBL/GenBank/DDBJ whole genome shotgun (WGS) entry which is preliminary data.</text>
</comment>
<feature type="region of interest" description="Disordered" evidence="1">
    <location>
        <begin position="83"/>
        <end position="123"/>
    </location>
</feature>
<dbReference type="Proteomes" id="UP001054821">
    <property type="component" value="Chromosome 1"/>
</dbReference>
<evidence type="ECO:0000313" key="3">
    <source>
        <dbReference type="Proteomes" id="UP001054821"/>
    </source>
</evidence>
<organism evidence="2 3">
    <name type="scientific">Prunus dulcis</name>
    <name type="common">Almond</name>
    <name type="synonym">Amygdalus dulcis</name>
    <dbReference type="NCBI Taxonomy" id="3755"/>
    <lineage>
        <taxon>Eukaryota</taxon>
        <taxon>Viridiplantae</taxon>
        <taxon>Streptophyta</taxon>
        <taxon>Embryophyta</taxon>
        <taxon>Tracheophyta</taxon>
        <taxon>Spermatophyta</taxon>
        <taxon>Magnoliopsida</taxon>
        <taxon>eudicotyledons</taxon>
        <taxon>Gunneridae</taxon>
        <taxon>Pentapetalae</taxon>
        <taxon>rosids</taxon>
        <taxon>fabids</taxon>
        <taxon>Rosales</taxon>
        <taxon>Rosaceae</taxon>
        <taxon>Amygdaloideae</taxon>
        <taxon>Amygdaleae</taxon>
        <taxon>Prunus</taxon>
    </lineage>
</organism>
<feature type="compositionally biased region" description="Basic and acidic residues" evidence="1">
    <location>
        <begin position="85"/>
        <end position="103"/>
    </location>
</feature>
<evidence type="ECO:0000313" key="2">
    <source>
        <dbReference type="EMBL" id="KAI5351587.1"/>
    </source>
</evidence>